<dbReference type="Pfam" id="PF02618">
    <property type="entry name" value="YceG"/>
    <property type="match status" value="1"/>
</dbReference>
<keyword evidence="4 7" id="KW-0472">Membrane</keyword>
<dbReference type="EMBL" id="FOUB01000012">
    <property type="protein sequence ID" value="SFM08404.1"/>
    <property type="molecule type" value="Genomic_DNA"/>
</dbReference>
<organism evidence="8 9">
    <name type="scientific">Nitrosomonas communis</name>
    <dbReference type="NCBI Taxonomy" id="44574"/>
    <lineage>
        <taxon>Bacteria</taxon>
        <taxon>Pseudomonadati</taxon>
        <taxon>Pseudomonadota</taxon>
        <taxon>Betaproteobacteria</taxon>
        <taxon>Nitrosomonadales</taxon>
        <taxon>Nitrosomonadaceae</taxon>
        <taxon>Nitrosomonas</taxon>
    </lineage>
</organism>
<evidence type="ECO:0000256" key="1">
    <source>
        <dbReference type="ARBA" id="ARBA00022475"/>
    </source>
</evidence>
<comment type="similarity">
    <text evidence="7">Belongs to the transglycosylase MltG family.</text>
</comment>
<comment type="function">
    <text evidence="7">Functions as a peptidoglycan terminase that cleaves nascent peptidoglycan strands endolytically to terminate their elongation.</text>
</comment>
<dbReference type="Proteomes" id="UP000183287">
    <property type="component" value="Unassembled WGS sequence"/>
</dbReference>
<keyword evidence="6 7" id="KW-0961">Cell wall biogenesis/degradation</keyword>
<evidence type="ECO:0000256" key="2">
    <source>
        <dbReference type="ARBA" id="ARBA00022692"/>
    </source>
</evidence>
<dbReference type="PANTHER" id="PTHR30518">
    <property type="entry name" value="ENDOLYTIC MUREIN TRANSGLYCOSYLASE"/>
    <property type="match status" value="1"/>
</dbReference>
<keyword evidence="7" id="KW-0997">Cell inner membrane</keyword>
<dbReference type="AlphaFoldDB" id="A0A1I4MYI6"/>
<dbReference type="GO" id="GO:0005886">
    <property type="term" value="C:plasma membrane"/>
    <property type="evidence" value="ECO:0007669"/>
    <property type="project" value="UniProtKB-SubCell"/>
</dbReference>
<sequence length="336" mass="38276">MWVLKRLSRKLKLLFLSIFIGIIFFIGWIYHLVNTATKLPFTPYEFTIESGGNLKSISDQLVADHLLPNTWSFILLSKMLGYESSIKAGEYVLIEDVSPLQLLEYLVKGDIRQNEIRFIEGWTFSELRKALDEHPAIRHHTLNLSEQEILQLIGASELKAEGLFFPDTYFFPKNSSDVSILKRAYHTMQNYLKIAWSSRKESLPLKSEYEGLILASIIEKETGKKSDRSMIAGVLINRLRLGMKLQVDPTVIYGIGQDFDGNLRKQDLLTDQEYNTYIRSGLPPSPIAMPGLASIQAAFNPAETDALYFVAKGNGESHFSTNLKDHNRAVHKYQKQ</sequence>
<dbReference type="RefSeq" id="WP_074904617.1">
    <property type="nucleotide sequence ID" value="NZ_FOUB01000012.1"/>
</dbReference>
<evidence type="ECO:0000256" key="5">
    <source>
        <dbReference type="ARBA" id="ARBA00023239"/>
    </source>
</evidence>
<dbReference type="GO" id="GO:0009252">
    <property type="term" value="P:peptidoglycan biosynthetic process"/>
    <property type="evidence" value="ECO:0007669"/>
    <property type="project" value="UniProtKB-UniRule"/>
</dbReference>
<proteinExistence type="inferred from homology"/>
<dbReference type="NCBIfam" id="TIGR00247">
    <property type="entry name" value="endolytic transglycosylase MltG"/>
    <property type="match status" value="1"/>
</dbReference>
<keyword evidence="1 7" id="KW-1003">Cell membrane</keyword>
<keyword evidence="9" id="KW-1185">Reference proteome</keyword>
<evidence type="ECO:0000313" key="9">
    <source>
        <dbReference type="Proteomes" id="UP000183287"/>
    </source>
</evidence>
<dbReference type="PANTHER" id="PTHR30518:SF2">
    <property type="entry name" value="ENDOLYTIC MUREIN TRANSGLYCOSYLASE"/>
    <property type="match status" value="1"/>
</dbReference>
<dbReference type="GO" id="GO:0008932">
    <property type="term" value="F:lytic endotransglycosylase activity"/>
    <property type="evidence" value="ECO:0007669"/>
    <property type="project" value="UniProtKB-UniRule"/>
</dbReference>
<dbReference type="STRING" id="44574.AAW31_06220"/>
<keyword evidence="5 7" id="KW-0456">Lyase</keyword>
<evidence type="ECO:0000256" key="3">
    <source>
        <dbReference type="ARBA" id="ARBA00022989"/>
    </source>
</evidence>
<reference evidence="9" key="1">
    <citation type="submission" date="2016-10" db="EMBL/GenBank/DDBJ databases">
        <authorList>
            <person name="Varghese N."/>
            <person name="Submissions S."/>
        </authorList>
    </citation>
    <scope>NUCLEOTIDE SEQUENCE [LARGE SCALE GENOMIC DNA]</scope>
    <source>
        <strain evidence="9">Nm44</strain>
    </source>
</reference>
<dbReference type="HAMAP" id="MF_02065">
    <property type="entry name" value="MltG"/>
    <property type="match status" value="1"/>
</dbReference>
<feature type="transmembrane region" description="Helical" evidence="7">
    <location>
        <begin position="12"/>
        <end position="33"/>
    </location>
</feature>
<evidence type="ECO:0000256" key="6">
    <source>
        <dbReference type="ARBA" id="ARBA00023316"/>
    </source>
</evidence>
<dbReference type="CDD" id="cd08010">
    <property type="entry name" value="MltG_like"/>
    <property type="match status" value="1"/>
</dbReference>
<dbReference type="OrthoDB" id="9814591at2"/>
<evidence type="ECO:0000256" key="4">
    <source>
        <dbReference type="ARBA" id="ARBA00023136"/>
    </source>
</evidence>
<dbReference type="EC" id="4.2.2.29" evidence="7"/>
<keyword evidence="2 7" id="KW-0812">Transmembrane</keyword>
<gene>
    <name evidence="7" type="primary">mltG</name>
    <name evidence="8" type="ORF">SAMN05421863_101266</name>
</gene>
<protein>
    <recommendedName>
        <fullName evidence="7">Endolytic murein transglycosylase</fullName>
        <ecNumber evidence="7">4.2.2.29</ecNumber>
    </recommendedName>
    <alternativeName>
        <fullName evidence="7">Peptidoglycan lytic transglycosylase</fullName>
    </alternativeName>
    <alternativeName>
        <fullName evidence="7">Peptidoglycan polymerization terminase</fullName>
    </alternativeName>
</protein>
<accession>A0A1I4MYI6</accession>
<dbReference type="Gene3D" id="3.30.1490.480">
    <property type="entry name" value="Endolytic murein transglycosylase"/>
    <property type="match status" value="1"/>
</dbReference>
<dbReference type="InterPro" id="IPR003770">
    <property type="entry name" value="MLTG-like"/>
</dbReference>
<name>A0A1I4MYI6_9PROT</name>
<evidence type="ECO:0000256" key="7">
    <source>
        <dbReference type="HAMAP-Rule" id="MF_02065"/>
    </source>
</evidence>
<dbReference type="GO" id="GO:0071555">
    <property type="term" value="P:cell wall organization"/>
    <property type="evidence" value="ECO:0007669"/>
    <property type="project" value="UniProtKB-KW"/>
</dbReference>
<dbReference type="Gene3D" id="3.30.160.60">
    <property type="entry name" value="Classic Zinc Finger"/>
    <property type="match status" value="1"/>
</dbReference>
<comment type="subcellular location">
    <subcellularLocation>
        <location evidence="7">Cell inner membrane</location>
        <topology evidence="7">Single-pass membrane protein</topology>
    </subcellularLocation>
</comment>
<comment type="catalytic activity">
    <reaction evidence="7">
        <text>a peptidoglycan chain = a peptidoglycan chain with N-acetyl-1,6-anhydromuramyl-[peptide] at the reducing end + a peptidoglycan chain with N-acetylglucosamine at the non-reducing end.</text>
        <dbReference type="EC" id="4.2.2.29"/>
    </reaction>
</comment>
<evidence type="ECO:0000313" key="8">
    <source>
        <dbReference type="EMBL" id="SFM08404.1"/>
    </source>
</evidence>
<keyword evidence="3 7" id="KW-1133">Transmembrane helix</keyword>
<feature type="site" description="Important for catalytic activity" evidence="7">
    <location>
        <position position="221"/>
    </location>
</feature>